<feature type="region of interest" description="Disordered" evidence="1">
    <location>
        <begin position="14"/>
        <end position="51"/>
    </location>
</feature>
<keyword evidence="3" id="KW-1185">Reference proteome</keyword>
<evidence type="ECO:0000313" key="3">
    <source>
        <dbReference type="Proteomes" id="UP000335636"/>
    </source>
</evidence>
<accession>A0A5E4CD81</accession>
<sequence>APRRQQVLGRGWRIGQMDQIPEAETHAPQQSCGPTLSMRREPSGPANFPVLGLSPASSLRGTLENPENRLPGARDISDLYGEGGKTLFLAAVGTSRARNRKATASLARVPGGPRGPGHWLLGRLTARWSGGDVLRLLLLDIALWFRKLFFCGMQYHLFNVVTLLHIW</sequence>
<dbReference type="EMBL" id="CABDUW010001130">
    <property type="protein sequence ID" value="VTJ78891.1"/>
    <property type="molecule type" value="Genomic_DNA"/>
</dbReference>
<dbReference type="AlphaFoldDB" id="A0A5E4CD81"/>
<reference evidence="2" key="1">
    <citation type="submission" date="2019-04" db="EMBL/GenBank/DDBJ databases">
        <authorList>
            <person name="Alioto T."/>
            <person name="Alioto T."/>
        </authorList>
    </citation>
    <scope>NUCLEOTIDE SEQUENCE [LARGE SCALE GENOMIC DNA]</scope>
</reference>
<evidence type="ECO:0000256" key="1">
    <source>
        <dbReference type="SAM" id="MobiDB-lite"/>
    </source>
</evidence>
<name>A0A5E4CD81_MARMO</name>
<comment type="caution">
    <text evidence="2">The sequence shown here is derived from an EMBL/GenBank/DDBJ whole genome shotgun (WGS) entry which is preliminary data.</text>
</comment>
<dbReference type="Proteomes" id="UP000335636">
    <property type="component" value="Unassembled WGS sequence"/>
</dbReference>
<feature type="non-terminal residue" evidence="2">
    <location>
        <position position="1"/>
    </location>
</feature>
<evidence type="ECO:0000313" key="2">
    <source>
        <dbReference type="EMBL" id="VTJ78891.1"/>
    </source>
</evidence>
<protein>
    <submittedName>
        <fullName evidence="2">Uncharacterized protein</fullName>
    </submittedName>
</protein>
<organism evidence="2 3">
    <name type="scientific">Marmota monax</name>
    <name type="common">Woodchuck</name>
    <dbReference type="NCBI Taxonomy" id="9995"/>
    <lineage>
        <taxon>Eukaryota</taxon>
        <taxon>Metazoa</taxon>
        <taxon>Chordata</taxon>
        <taxon>Craniata</taxon>
        <taxon>Vertebrata</taxon>
        <taxon>Euteleostomi</taxon>
        <taxon>Mammalia</taxon>
        <taxon>Eutheria</taxon>
        <taxon>Euarchontoglires</taxon>
        <taxon>Glires</taxon>
        <taxon>Rodentia</taxon>
        <taxon>Sciuromorpha</taxon>
        <taxon>Sciuridae</taxon>
        <taxon>Xerinae</taxon>
        <taxon>Marmotini</taxon>
        <taxon>Marmota</taxon>
    </lineage>
</organism>
<gene>
    <name evidence="2" type="ORF">MONAX_5E026368</name>
</gene>
<proteinExistence type="predicted"/>